<keyword evidence="2" id="KW-0963">Cytoplasm</keyword>
<dbReference type="FunFam" id="2.40.50.140:FF:000047">
    <property type="entry name" value="tyrosine--tRNA ligase, cytoplasmic isoform X2"/>
    <property type="match status" value="1"/>
</dbReference>
<evidence type="ECO:0000256" key="2">
    <source>
        <dbReference type="ARBA" id="ARBA00022490"/>
    </source>
</evidence>
<evidence type="ECO:0000313" key="10">
    <source>
        <dbReference type="EMBL" id="KJE88739.1"/>
    </source>
</evidence>
<keyword evidence="3 6" id="KW-0820">tRNA-binding</keyword>
<keyword evidence="7" id="KW-0175">Coiled coil</keyword>
<dbReference type="SUPFAM" id="SSF50249">
    <property type="entry name" value="Nucleic acid-binding proteins"/>
    <property type="match status" value="1"/>
</dbReference>
<dbReference type="EMBL" id="KE346360">
    <property type="protein sequence ID" value="KJE88739.1"/>
    <property type="molecule type" value="Genomic_DNA"/>
</dbReference>
<feature type="region of interest" description="Disordered" evidence="8">
    <location>
        <begin position="113"/>
        <end position="152"/>
    </location>
</feature>
<evidence type="ECO:0000256" key="7">
    <source>
        <dbReference type="SAM" id="Coils"/>
    </source>
</evidence>
<keyword evidence="5" id="KW-0648">Protein biosynthesis</keyword>
<feature type="domain" description="TRNA-binding" evidence="9">
    <location>
        <begin position="154"/>
        <end position="256"/>
    </location>
</feature>
<dbReference type="AlphaFoldDB" id="A0A0D2X0A9"/>
<gene>
    <name evidence="10" type="ORF">CAOG_000332</name>
</gene>
<evidence type="ECO:0000313" key="11">
    <source>
        <dbReference type="Proteomes" id="UP000008743"/>
    </source>
</evidence>
<evidence type="ECO:0000256" key="6">
    <source>
        <dbReference type="PROSITE-ProRule" id="PRU00209"/>
    </source>
</evidence>
<keyword evidence="4 6" id="KW-0694">RNA-binding</keyword>
<dbReference type="InParanoid" id="A0A0D2X0A9"/>
<evidence type="ECO:0000256" key="8">
    <source>
        <dbReference type="SAM" id="MobiDB-lite"/>
    </source>
</evidence>
<name>A0A0D2X0A9_CAPO3</name>
<evidence type="ECO:0000256" key="5">
    <source>
        <dbReference type="ARBA" id="ARBA00022917"/>
    </source>
</evidence>
<evidence type="ECO:0000259" key="9">
    <source>
        <dbReference type="PROSITE" id="PS50886"/>
    </source>
</evidence>
<dbReference type="Gene3D" id="2.40.50.140">
    <property type="entry name" value="Nucleic acid-binding proteins"/>
    <property type="match status" value="1"/>
</dbReference>
<dbReference type="OrthoDB" id="197206at2759"/>
<dbReference type="PANTHER" id="PTHR11586:SF33">
    <property type="entry name" value="AMINOACYL TRNA SYNTHASE COMPLEX-INTERACTING MULTIFUNCTIONAL PROTEIN 1"/>
    <property type="match status" value="1"/>
</dbReference>
<keyword evidence="11" id="KW-1185">Reference proteome</keyword>
<proteinExistence type="predicted"/>
<feature type="coiled-coil region" evidence="7">
    <location>
        <begin position="44"/>
        <end position="71"/>
    </location>
</feature>
<dbReference type="eggNOG" id="KOG2241">
    <property type="taxonomic scope" value="Eukaryota"/>
</dbReference>
<dbReference type="STRING" id="595528.A0A0D2X0A9"/>
<evidence type="ECO:0000256" key="4">
    <source>
        <dbReference type="ARBA" id="ARBA00022884"/>
    </source>
</evidence>
<dbReference type="PANTHER" id="PTHR11586">
    <property type="entry name" value="TRNA-AMINOACYLATION COFACTOR ARC1 FAMILY MEMBER"/>
    <property type="match status" value="1"/>
</dbReference>
<dbReference type="GO" id="GO:0000049">
    <property type="term" value="F:tRNA binding"/>
    <property type="evidence" value="ECO:0007669"/>
    <property type="project" value="UniProtKB-UniRule"/>
</dbReference>
<sequence>MASVIARNAILADEAILALSTQLRVLETAARERGLLADSSDPKIQQLQSENAALRKAVADAKQTLIDLERSHGRTVVDAPSASAAAASTSAQPISQAAKGKAAKAAAAATPAAAAAPAADKKAEAAPAAKDKGKKAESSAPASTDAPAAGEDAKVHQLDFRVGRIVSAKKHPDADSLYVEEVDLNEGGKLRTVVSGLVKFVPIEQMQNRLAVLLCNLKPAKMRGVLSEAMVMCASTPDKVEILDPPAGAVPGDRIVFAGHEGKPDEQLNPKKKTWETLAPMFKTNDQRVATFNGVPFSVDGKGVVSAPTLANVQVK</sequence>
<feature type="compositionally biased region" description="Basic and acidic residues" evidence="8">
    <location>
        <begin position="119"/>
        <end position="137"/>
    </location>
</feature>
<dbReference type="Pfam" id="PF01588">
    <property type="entry name" value="tRNA_bind"/>
    <property type="match status" value="1"/>
</dbReference>
<dbReference type="InterPro" id="IPR051270">
    <property type="entry name" value="Tyrosine-tRNA_ligase_regulator"/>
</dbReference>
<evidence type="ECO:0000256" key="1">
    <source>
        <dbReference type="ARBA" id="ARBA00004496"/>
    </source>
</evidence>
<dbReference type="InterPro" id="IPR002547">
    <property type="entry name" value="tRNA-bd_dom"/>
</dbReference>
<reference evidence="11" key="1">
    <citation type="submission" date="2011-02" db="EMBL/GenBank/DDBJ databases">
        <title>The Genome Sequence of Capsaspora owczarzaki ATCC 30864.</title>
        <authorList>
            <person name="Russ C."/>
            <person name="Cuomo C."/>
            <person name="Burger G."/>
            <person name="Gray M.W."/>
            <person name="Holland P.W.H."/>
            <person name="King N."/>
            <person name="Lang F.B.F."/>
            <person name="Roger A.J."/>
            <person name="Ruiz-Trillo I."/>
            <person name="Young S.K."/>
            <person name="Zeng Q."/>
            <person name="Gargeya S."/>
            <person name="Alvarado L."/>
            <person name="Berlin A."/>
            <person name="Chapman S.B."/>
            <person name="Chen Z."/>
            <person name="Freedman E."/>
            <person name="Gellesch M."/>
            <person name="Goldberg J."/>
            <person name="Griggs A."/>
            <person name="Gujja S."/>
            <person name="Heilman E."/>
            <person name="Heiman D."/>
            <person name="Howarth C."/>
            <person name="Mehta T."/>
            <person name="Neiman D."/>
            <person name="Pearson M."/>
            <person name="Roberts A."/>
            <person name="Saif S."/>
            <person name="Shea T."/>
            <person name="Shenoy N."/>
            <person name="Sisk P."/>
            <person name="Stolte C."/>
            <person name="Sykes S."/>
            <person name="White J."/>
            <person name="Yandava C."/>
            <person name="Haas B."/>
            <person name="Nusbaum C."/>
            <person name="Birren B."/>
        </authorList>
    </citation>
    <scope>NUCLEOTIDE SEQUENCE</scope>
    <source>
        <strain evidence="11">ATCC 30864</strain>
    </source>
</reference>
<protein>
    <submittedName>
        <fullName evidence="10">Small inducible cytokine subfamily E</fullName>
    </submittedName>
</protein>
<dbReference type="GO" id="GO:0005737">
    <property type="term" value="C:cytoplasm"/>
    <property type="evidence" value="ECO:0007669"/>
    <property type="project" value="UniProtKB-SubCell"/>
</dbReference>
<feature type="compositionally biased region" description="Low complexity" evidence="8">
    <location>
        <begin position="138"/>
        <end position="149"/>
    </location>
</feature>
<dbReference type="GO" id="GO:0006412">
    <property type="term" value="P:translation"/>
    <property type="evidence" value="ECO:0007669"/>
    <property type="project" value="UniProtKB-KW"/>
</dbReference>
<dbReference type="CDD" id="cd02799">
    <property type="entry name" value="tRNA_bind_EMAP-II_like"/>
    <property type="match status" value="1"/>
</dbReference>
<dbReference type="InterPro" id="IPR012340">
    <property type="entry name" value="NA-bd_OB-fold"/>
</dbReference>
<comment type="subcellular location">
    <subcellularLocation>
        <location evidence="1">Cytoplasm</location>
    </subcellularLocation>
</comment>
<organism evidence="10 11">
    <name type="scientific">Capsaspora owczarzaki (strain ATCC 30864)</name>
    <dbReference type="NCBI Taxonomy" id="595528"/>
    <lineage>
        <taxon>Eukaryota</taxon>
        <taxon>Filasterea</taxon>
        <taxon>Capsaspora</taxon>
    </lineage>
</organism>
<evidence type="ECO:0000256" key="3">
    <source>
        <dbReference type="ARBA" id="ARBA00022555"/>
    </source>
</evidence>
<dbReference type="Proteomes" id="UP000008743">
    <property type="component" value="Unassembled WGS sequence"/>
</dbReference>
<dbReference type="OMA" id="TLCNVQI"/>
<dbReference type="PROSITE" id="PS50886">
    <property type="entry name" value="TRBD"/>
    <property type="match status" value="1"/>
</dbReference>
<accession>A0A0D2X0A9</accession>
<dbReference type="PhylomeDB" id="A0A0D2X0A9"/>
<dbReference type="RefSeq" id="XP_004365203.1">
    <property type="nucleotide sequence ID" value="XM_004365146.2"/>
</dbReference>